<dbReference type="InterPro" id="IPR031107">
    <property type="entry name" value="Small_HSP"/>
</dbReference>
<dbReference type="AlphaFoldDB" id="A0A1Z3HSU1"/>
<dbReference type="SUPFAM" id="SSF49764">
    <property type="entry name" value="HSP20-like chaperones"/>
    <property type="match status" value="1"/>
</dbReference>
<evidence type="ECO:0000313" key="4">
    <source>
        <dbReference type="EMBL" id="ASC73368.1"/>
    </source>
</evidence>
<keyword evidence="4" id="KW-0346">Stress response</keyword>
<sequence>MALVRWEPFRELDNLQKEMNRLFDSFSPERYGRLTDGVFAPAAEINETDDAVDLKLELPGMKPEDVDVQVAADAVVISGERKSESRTDEDGYVRSEFHYGKFQRTIPLPTRVQNADASAEYKDGILTLHLPKAEEERNKVVKVQLNPASS</sequence>
<gene>
    <name evidence="4" type="primary">hspc4-1</name>
    <name evidence="4" type="ORF">XM38_043330</name>
</gene>
<evidence type="ECO:0000259" key="3">
    <source>
        <dbReference type="PROSITE" id="PS01031"/>
    </source>
</evidence>
<dbReference type="KEGG" id="hhg:XM38_043330"/>
<dbReference type="PROSITE" id="PS01031">
    <property type="entry name" value="SHSP"/>
    <property type="match status" value="1"/>
</dbReference>
<evidence type="ECO:0000256" key="2">
    <source>
        <dbReference type="RuleBase" id="RU003616"/>
    </source>
</evidence>
<dbReference type="STRING" id="1641165.XM38_03380"/>
<evidence type="ECO:0000313" key="5">
    <source>
        <dbReference type="Proteomes" id="UP000191901"/>
    </source>
</evidence>
<comment type="similarity">
    <text evidence="1 2">Belongs to the small heat shock protein (HSP20) family.</text>
</comment>
<protein>
    <submittedName>
        <fullName evidence="4">Small heat shock protein C4</fullName>
    </submittedName>
</protein>
<dbReference type="RefSeq" id="WP_080805904.1">
    <property type="nucleotide sequence ID" value="NZ_CP021983.2"/>
</dbReference>
<dbReference type="PANTHER" id="PTHR11527">
    <property type="entry name" value="HEAT-SHOCK PROTEIN 20 FAMILY MEMBER"/>
    <property type="match status" value="1"/>
</dbReference>
<organism evidence="4 5">
    <name type="scientific">Halomicronema hongdechloris C2206</name>
    <dbReference type="NCBI Taxonomy" id="1641165"/>
    <lineage>
        <taxon>Bacteria</taxon>
        <taxon>Bacillati</taxon>
        <taxon>Cyanobacteriota</taxon>
        <taxon>Cyanophyceae</taxon>
        <taxon>Nodosilineales</taxon>
        <taxon>Nodosilineaceae</taxon>
        <taxon>Halomicronema</taxon>
    </lineage>
</organism>
<dbReference type="Pfam" id="PF00011">
    <property type="entry name" value="HSP20"/>
    <property type="match status" value="1"/>
</dbReference>
<evidence type="ECO:0000256" key="1">
    <source>
        <dbReference type="PROSITE-ProRule" id="PRU00285"/>
    </source>
</evidence>
<dbReference type="Proteomes" id="UP000191901">
    <property type="component" value="Chromosome"/>
</dbReference>
<proteinExistence type="inferred from homology"/>
<accession>A0A1Z3HSU1</accession>
<name>A0A1Z3HSU1_9CYAN</name>
<reference evidence="4 5" key="1">
    <citation type="journal article" date="2016" name="Biochim. Biophys. Acta">
        <title>Characterization of red-shifted phycobilisomes isolated from the chlorophyll f-containing cyanobacterium Halomicronema hongdechloris.</title>
        <authorList>
            <person name="Li Y."/>
            <person name="Lin Y."/>
            <person name="Garvey C.J."/>
            <person name="Birch D."/>
            <person name="Corkery R.W."/>
            <person name="Loughlin P.C."/>
            <person name="Scheer H."/>
            <person name="Willows R.D."/>
            <person name="Chen M."/>
        </authorList>
    </citation>
    <scope>NUCLEOTIDE SEQUENCE [LARGE SCALE GENOMIC DNA]</scope>
    <source>
        <strain evidence="4 5">C2206</strain>
    </source>
</reference>
<feature type="domain" description="SHSP" evidence="3">
    <location>
        <begin position="33"/>
        <end position="146"/>
    </location>
</feature>
<dbReference type="Gene3D" id="2.60.40.790">
    <property type="match status" value="1"/>
</dbReference>
<dbReference type="CDD" id="cd06464">
    <property type="entry name" value="ACD_sHsps-like"/>
    <property type="match status" value="1"/>
</dbReference>
<dbReference type="InterPro" id="IPR002068">
    <property type="entry name" value="A-crystallin/Hsp20_dom"/>
</dbReference>
<dbReference type="InterPro" id="IPR008978">
    <property type="entry name" value="HSP20-like_chaperone"/>
</dbReference>
<keyword evidence="5" id="KW-1185">Reference proteome</keyword>
<dbReference type="OrthoDB" id="9811615at2"/>
<dbReference type="EMBL" id="CP021983">
    <property type="protein sequence ID" value="ASC73368.1"/>
    <property type="molecule type" value="Genomic_DNA"/>
</dbReference>